<gene>
    <name evidence="1" type="ORF">AGERDE_LOCUS10082</name>
</gene>
<reference evidence="1" key="1">
    <citation type="submission" date="2021-06" db="EMBL/GenBank/DDBJ databases">
        <authorList>
            <person name="Kallberg Y."/>
            <person name="Tangrot J."/>
            <person name="Rosling A."/>
        </authorList>
    </citation>
    <scope>NUCLEOTIDE SEQUENCE</scope>
    <source>
        <strain evidence="1">MT106</strain>
    </source>
</reference>
<sequence length="129" mass="14591">MRQCSTIIALIGDQTITQRQSLNHESTSVPFHGFGSDSARQDYVLPLLFYNAGSDSARNYAVKEGEPTSDLIYSDFEMQQYKTFLELFSGVGSDPAVNYVMQEHESTLDPDLANQHQIFWNSFHESKDS</sequence>
<accession>A0A9N9CZI5</accession>
<keyword evidence="2" id="KW-1185">Reference proteome</keyword>
<protein>
    <submittedName>
        <fullName evidence="1">3870_t:CDS:1</fullName>
    </submittedName>
</protein>
<dbReference type="EMBL" id="CAJVPL010002869">
    <property type="protein sequence ID" value="CAG8621421.1"/>
    <property type="molecule type" value="Genomic_DNA"/>
</dbReference>
<evidence type="ECO:0000313" key="1">
    <source>
        <dbReference type="EMBL" id="CAG8621421.1"/>
    </source>
</evidence>
<evidence type="ECO:0000313" key="2">
    <source>
        <dbReference type="Proteomes" id="UP000789831"/>
    </source>
</evidence>
<dbReference type="Proteomes" id="UP000789831">
    <property type="component" value="Unassembled WGS sequence"/>
</dbReference>
<dbReference type="AlphaFoldDB" id="A0A9N9CZI5"/>
<name>A0A9N9CZI5_9GLOM</name>
<comment type="caution">
    <text evidence="1">The sequence shown here is derived from an EMBL/GenBank/DDBJ whole genome shotgun (WGS) entry which is preliminary data.</text>
</comment>
<organism evidence="1 2">
    <name type="scientific">Ambispora gerdemannii</name>
    <dbReference type="NCBI Taxonomy" id="144530"/>
    <lineage>
        <taxon>Eukaryota</taxon>
        <taxon>Fungi</taxon>
        <taxon>Fungi incertae sedis</taxon>
        <taxon>Mucoromycota</taxon>
        <taxon>Glomeromycotina</taxon>
        <taxon>Glomeromycetes</taxon>
        <taxon>Archaeosporales</taxon>
        <taxon>Ambisporaceae</taxon>
        <taxon>Ambispora</taxon>
    </lineage>
</organism>
<proteinExistence type="predicted"/>